<comment type="caution">
    <text evidence="4">The sequence shown here is derived from an EMBL/GenBank/DDBJ whole genome shotgun (WGS) entry which is preliminary data.</text>
</comment>
<dbReference type="SUPFAM" id="SSF89447">
    <property type="entry name" value="AbrB/MazE/MraZ-like"/>
    <property type="match status" value="1"/>
</dbReference>
<evidence type="ECO:0000259" key="3">
    <source>
        <dbReference type="PROSITE" id="PS51740"/>
    </source>
</evidence>
<gene>
    <name evidence="4" type="ORF">C7373_1239</name>
</gene>
<protein>
    <submittedName>
        <fullName evidence="4">Antitoxin VapB</fullName>
    </submittedName>
</protein>
<dbReference type="AlphaFoldDB" id="A0A2U1BAM8"/>
<dbReference type="Pfam" id="PF04014">
    <property type="entry name" value="MazE_antitoxin"/>
    <property type="match status" value="1"/>
</dbReference>
<dbReference type="InterPro" id="IPR051734">
    <property type="entry name" value="VapB_TA_antitoxins"/>
</dbReference>
<dbReference type="Gene3D" id="2.10.260.10">
    <property type="match status" value="1"/>
</dbReference>
<dbReference type="InterPro" id="IPR047976">
    <property type="entry name" value="Anti_VapB2-like"/>
</dbReference>
<proteinExistence type="inferred from homology"/>
<dbReference type="GO" id="GO:0003677">
    <property type="term" value="F:DNA binding"/>
    <property type="evidence" value="ECO:0007669"/>
    <property type="project" value="UniProtKB-UniRule"/>
</dbReference>
<dbReference type="PROSITE" id="PS51740">
    <property type="entry name" value="SPOVT_ABRB"/>
    <property type="match status" value="1"/>
</dbReference>
<dbReference type="Proteomes" id="UP000245778">
    <property type="component" value="Unassembled WGS sequence"/>
</dbReference>
<evidence type="ECO:0000256" key="2">
    <source>
        <dbReference type="PROSITE-ProRule" id="PRU01076"/>
    </source>
</evidence>
<sequence length="76" mass="8677">MEMAKVFENGRSQAVRLPKKFRFKVDEVIVQQLGDAVLLVPKESLWQTFMDGLNGFTSDIFEGGRDQGVQEERESL</sequence>
<dbReference type="EMBL" id="QEKK01000023">
    <property type="protein sequence ID" value="PVY45724.1"/>
    <property type="molecule type" value="Genomic_DNA"/>
</dbReference>
<feature type="domain" description="SpoVT-AbrB" evidence="3">
    <location>
        <begin position="4"/>
        <end position="44"/>
    </location>
</feature>
<dbReference type="RefSeq" id="WP_116722646.1">
    <property type="nucleotide sequence ID" value="NZ_CALICV010000073.1"/>
</dbReference>
<reference evidence="4 5" key="1">
    <citation type="submission" date="2018-04" db="EMBL/GenBank/DDBJ databases">
        <title>Genomic Encyclopedia of Type Strains, Phase IV (KMG-IV): sequencing the most valuable type-strain genomes for metagenomic binning, comparative biology and taxonomic classification.</title>
        <authorList>
            <person name="Goeker M."/>
        </authorList>
    </citation>
    <scope>NUCLEOTIDE SEQUENCE [LARGE SCALE GENOMIC DNA]</scope>
    <source>
        <strain evidence="4 5">DSM 26588</strain>
    </source>
</reference>
<comment type="similarity">
    <text evidence="1">Belongs to the VapB family.</text>
</comment>
<dbReference type="PANTHER" id="PTHR37550:SF3">
    <property type="entry name" value="ANTITOXIN VAPB1"/>
    <property type="match status" value="1"/>
</dbReference>
<evidence type="ECO:0000256" key="1">
    <source>
        <dbReference type="ARBA" id="ARBA00007924"/>
    </source>
</evidence>
<dbReference type="InterPro" id="IPR037914">
    <property type="entry name" value="SpoVT-AbrB_sf"/>
</dbReference>
<keyword evidence="2" id="KW-0238">DNA-binding</keyword>
<name>A0A2U1BAM8_9FIRM</name>
<dbReference type="InterPro" id="IPR007159">
    <property type="entry name" value="SpoVT-AbrB_dom"/>
</dbReference>
<evidence type="ECO:0000313" key="5">
    <source>
        <dbReference type="Proteomes" id="UP000245778"/>
    </source>
</evidence>
<accession>A0A2U1BAM8</accession>
<dbReference type="NCBIfam" id="NF040493">
    <property type="entry name" value="TA_anti_VapB"/>
    <property type="match status" value="1"/>
</dbReference>
<dbReference type="PANTHER" id="PTHR37550">
    <property type="entry name" value="ANTITOXIN VAPB1"/>
    <property type="match status" value="1"/>
</dbReference>
<organism evidence="4 5">
    <name type="scientific">Intestinimonas butyriciproducens</name>
    <dbReference type="NCBI Taxonomy" id="1297617"/>
    <lineage>
        <taxon>Bacteria</taxon>
        <taxon>Bacillati</taxon>
        <taxon>Bacillota</taxon>
        <taxon>Clostridia</taxon>
        <taxon>Eubacteriales</taxon>
        <taxon>Intestinimonas</taxon>
    </lineage>
</organism>
<dbReference type="OrthoDB" id="9810009at2"/>
<evidence type="ECO:0000313" key="4">
    <source>
        <dbReference type="EMBL" id="PVY45724.1"/>
    </source>
</evidence>